<name>A0ABN9R0U6_9DINO</name>
<gene>
    <name evidence="2" type="ORF">PCOR1329_LOCUS14904</name>
</gene>
<sequence length="169" mass="17362">MRVAGTQQQEACSFVSTSARACSLAPALSVLGPGGGRGEGVAPPEALGGCGGRPRCGAAAVLRQQGWSEGCLPCPSRSAGRAPSGVRHSPSRSPRRPEEAEEEEEEEEGAAVGLSARAPRPSGAGGRSRLDAAWPSLAWRRSGVRAPSRRGPSRSRVEPRAKDTGLGTN</sequence>
<feature type="region of interest" description="Disordered" evidence="1">
    <location>
        <begin position="28"/>
        <end position="47"/>
    </location>
</feature>
<proteinExistence type="predicted"/>
<feature type="compositionally biased region" description="Acidic residues" evidence="1">
    <location>
        <begin position="99"/>
        <end position="109"/>
    </location>
</feature>
<evidence type="ECO:0000256" key="1">
    <source>
        <dbReference type="SAM" id="MobiDB-lite"/>
    </source>
</evidence>
<protein>
    <submittedName>
        <fullName evidence="2">Uncharacterized protein</fullName>
    </submittedName>
</protein>
<reference evidence="2" key="1">
    <citation type="submission" date="2023-10" db="EMBL/GenBank/DDBJ databases">
        <authorList>
            <person name="Chen Y."/>
            <person name="Shah S."/>
            <person name="Dougan E. K."/>
            <person name="Thang M."/>
            <person name="Chan C."/>
        </authorList>
    </citation>
    <scope>NUCLEOTIDE SEQUENCE [LARGE SCALE GENOMIC DNA]</scope>
</reference>
<dbReference type="Proteomes" id="UP001189429">
    <property type="component" value="Unassembled WGS sequence"/>
</dbReference>
<dbReference type="EMBL" id="CAUYUJ010004470">
    <property type="protein sequence ID" value="CAK0809737.1"/>
    <property type="molecule type" value="Genomic_DNA"/>
</dbReference>
<evidence type="ECO:0000313" key="3">
    <source>
        <dbReference type="Proteomes" id="UP001189429"/>
    </source>
</evidence>
<comment type="caution">
    <text evidence="2">The sequence shown here is derived from an EMBL/GenBank/DDBJ whole genome shotgun (WGS) entry which is preliminary data.</text>
</comment>
<feature type="region of interest" description="Disordered" evidence="1">
    <location>
        <begin position="72"/>
        <end position="169"/>
    </location>
</feature>
<evidence type="ECO:0000313" key="2">
    <source>
        <dbReference type="EMBL" id="CAK0809737.1"/>
    </source>
</evidence>
<accession>A0ABN9R0U6</accession>
<keyword evidence="3" id="KW-1185">Reference proteome</keyword>
<organism evidence="2 3">
    <name type="scientific">Prorocentrum cordatum</name>
    <dbReference type="NCBI Taxonomy" id="2364126"/>
    <lineage>
        <taxon>Eukaryota</taxon>
        <taxon>Sar</taxon>
        <taxon>Alveolata</taxon>
        <taxon>Dinophyceae</taxon>
        <taxon>Prorocentrales</taxon>
        <taxon>Prorocentraceae</taxon>
        <taxon>Prorocentrum</taxon>
    </lineage>
</organism>